<reference evidence="2" key="1">
    <citation type="submission" date="2022-11" db="UniProtKB">
        <authorList>
            <consortium name="WormBaseParasite"/>
        </authorList>
    </citation>
    <scope>IDENTIFICATION</scope>
</reference>
<evidence type="ECO:0000313" key="2">
    <source>
        <dbReference type="WBParaSite" id="jg13003"/>
    </source>
</evidence>
<accession>A0A915CVB9</accession>
<keyword evidence="1" id="KW-1185">Reference proteome</keyword>
<organism evidence="1 2">
    <name type="scientific">Ditylenchus dipsaci</name>
    <dbReference type="NCBI Taxonomy" id="166011"/>
    <lineage>
        <taxon>Eukaryota</taxon>
        <taxon>Metazoa</taxon>
        <taxon>Ecdysozoa</taxon>
        <taxon>Nematoda</taxon>
        <taxon>Chromadorea</taxon>
        <taxon>Rhabditida</taxon>
        <taxon>Tylenchina</taxon>
        <taxon>Tylenchomorpha</taxon>
        <taxon>Sphaerularioidea</taxon>
        <taxon>Anguinidae</taxon>
        <taxon>Anguininae</taxon>
        <taxon>Ditylenchus</taxon>
    </lineage>
</organism>
<name>A0A915CVB9_9BILA</name>
<dbReference type="WBParaSite" id="jg13003">
    <property type="protein sequence ID" value="jg13003"/>
    <property type="gene ID" value="jg13003"/>
</dbReference>
<dbReference type="Proteomes" id="UP000887574">
    <property type="component" value="Unplaced"/>
</dbReference>
<proteinExistence type="predicted"/>
<evidence type="ECO:0000313" key="1">
    <source>
        <dbReference type="Proteomes" id="UP000887574"/>
    </source>
</evidence>
<dbReference type="AlphaFoldDB" id="A0A915CVB9"/>
<sequence>MAPSINPSKPASPEVAVYRECTLSSQFLEIQAVRSVPAFWSSKICELSGVRSECVILNESAVSLRSELQPVAEAVALSARIEILDQGVVSLLRTSVFVNH</sequence>
<protein>
    <submittedName>
        <fullName evidence="2">Uncharacterized protein</fullName>
    </submittedName>
</protein>